<dbReference type="PANTHER" id="PTHR10098:SF108">
    <property type="entry name" value="TETRATRICOPEPTIDE REPEAT PROTEIN 28"/>
    <property type="match status" value="1"/>
</dbReference>
<evidence type="ECO:0000256" key="1">
    <source>
        <dbReference type="PROSITE-ProRule" id="PRU00339"/>
    </source>
</evidence>
<dbReference type="Proteomes" id="UP001159427">
    <property type="component" value="Unassembled WGS sequence"/>
</dbReference>
<proteinExistence type="predicted"/>
<dbReference type="Pfam" id="PF13181">
    <property type="entry name" value="TPR_8"/>
    <property type="match status" value="3"/>
</dbReference>
<gene>
    <name evidence="3" type="ORF">PEVE_00005142</name>
</gene>
<dbReference type="SMART" id="SM00028">
    <property type="entry name" value="TPR"/>
    <property type="match status" value="7"/>
</dbReference>
<evidence type="ECO:0000313" key="3">
    <source>
        <dbReference type="EMBL" id="CAH3164886.1"/>
    </source>
</evidence>
<evidence type="ECO:0000313" key="4">
    <source>
        <dbReference type="Proteomes" id="UP001159427"/>
    </source>
</evidence>
<dbReference type="InterPro" id="IPR019734">
    <property type="entry name" value="TPR_rpt"/>
</dbReference>
<accession>A0ABN8QI50</accession>
<dbReference type="PANTHER" id="PTHR10098">
    <property type="entry name" value="RAPSYN-RELATED"/>
    <property type="match status" value="1"/>
</dbReference>
<dbReference type="Pfam" id="PF13424">
    <property type="entry name" value="TPR_12"/>
    <property type="match status" value="2"/>
</dbReference>
<evidence type="ECO:0000259" key="2">
    <source>
        <dbReference type="Pfam" id="PF12770"/>
    </source>
</evidence>
<sequence>MEFYRLCLGIAQETGNRDSEGSGYNNLGEVYRSLGDIKKAMEFFRLGLGIAKETGHRNSEGTGYNNLGAVYHSLGDFKKAMEFYGLGLGIAKETGDRESEGTGCINLGSAYHSLGDIKKAMEFCQLGLGIAQDTGNRNSQGCAYINLGGVYHSLGDLEKATESYRLGLKIAKETGNRNLEGYAYNNLGGVYGFLCDLEKAMEAYRLGLKIAKETGNRNLEGYAYNNLGDFYESLGDFKKAIDFYQLGLGIAKGTGDRELKRHVYSNLAGSYYCFGDIFKAEEFGKSCVKLVEKMRVLLQGKDAWKIHVRDESDFSFRILWRLQLQKGKTLEALFTAETGRAQALMDLMKSQFGVRKTIRNSSKPQMDLTISSISSEGGTLRTLYDMVIAPFSHLIEADELIIVPDRSSFFIPYAALMDQHSRHLCEKLRIRLAPSLTSLRLLAECPQGRHSTSGALLVGNPWLKTVLIKNSRPFKQLPGAEKEVKMIGQILNIEPLTGKNATKDQVLSRLPSVSLVHMATHGCAKTGEIYLSPNPASMEKHEEKDSLLTMAEVLDTQLHAKLVVLSCCHTARGEIKAEGVVGMARAFLGAGARSVIASLWELDDEATLEFMRQFYEHLLAGKSASKSLHHAMKRMRELEQFNAKMVVRAVANTKNHKQIFSFDGENEDNSWTGHAHEKHDINGPYHVSFETAIEFHEQLLRISVDAMDRAGEGREYCNLGKIHHSFGNFERATEYQNLTSPRNWATELVKDAHTAIWETLFEILVTLSVL</sequence>
<feature type="repeat" description="TPR" evidence="1">
    <location>
        <begin position="21"/>
        <end position="54"/>
    </location>
</feature>
<reference evidence="3 4" key="1">
    <citation type="submission" date="2022-05" db="EMBL/GenBank/DDBJ databases">
        <authorList>
            <consortium name="Genoscope - CEA"/>
            <person name="William W."/>
        </authorList>
    </citation>
    <scope>NUCLEOTIDE SEQUENCE [LARGE SCALE GENOMIC DNA]</scope>
</reference>
<protein>
    <recommendedName>
        <fullName evidence="2">CHAT domain-containing protein</fullName>
    </recommendedName>
</protein>
<dbReference type="InterPro" id="IPR024983">
    <property type="entry name" value="CHAT_dom"/>
</dbReference>
<keyword evidence="4" id="KW-1185">Reference proteome</keyword>
<feature type="repeat" description="TPR" evidence="1">
    <location>
        <begin position="141"/>
        <end position="174"/>
    </location>
</feature>
<feature type="domain" description="CHAT" evidence="2">
    <location>
        <begin position="379"/>
        <end position="658"/>
    </location>
</feature>
<dbReference type="SUPFAM" id="SSF48452">
    <property type="entry name" value="TPR-like"/>
    <property type="match status" value="2"/>
</dbReference>
<dbReference type="InterPro" id="IPR011990">
    <property type="entry name" value="TPR-like_helical_dom_sf"/>
</dbReference>
<dbReference type="Gene3D" id="1.25.40.10">
    <property type="entry name" value="Tetratricopeptide repeat domain"/>
    <property type="match status" value="3"/>
</dbReference>
<comment type="caution">
    <text evidence="3">The sequence shown here is derived from an EMBL/GenBank/DDBJ whole genome shotgun (WGS) entry which is preliminary data.</text>
</comment>
<keyword evidence="1" id="KW-0802">TPR repeat</keyword>
<dbReference type="PROSITE" id="PS50005">
    <property type="entry name" value="TPR"/>
    <property type="match status" value="4"/>
</dbReference>
<dbReference type="Pfam" id="PF12770">
    <property type="entry name" value="CHAT"/>
    <property type="match status" value="1"/>
</dbReference>
<feature type="repeat" description="TPR" evidence="1">
    <location>
        <begin position="61"/>
        <end position="94"/>
    </location>
</feature>
<name>A0ABN8QI50_9CNID</name>
<organism evidence="3 4">
    <name type="scientific">Porites evermanni</name>
    <dbReference type="NCBI Taxonomy" id="104178"/>
    <lineage>
        <taxon>Eukaryota</taxon>
        <taxon>Metazoa</taxon>
        <taxon>Cnidaria</taxon>
        <taxon>Anthozoa</taxon>
        <taxon>Hexacorallia</taxon>
        <taxon>Scleractinia</taxon>
        <taxon>Fungiina</taxon>
        <taxon>Poritidae</taxon>
        <taxon>Porites</taxon>
    </lineage>
</organism>
<feature type="repeat" description="TPR" evidence="1">
    <location>
        <begin position="221"/>
        <end position="254"/>
    </location>
</feature>
<dbReference type="EMBL" id="CALNXI010001324">
    <property type="protein sequence ID" value="CAH3164886.1"/>
    <property type="molecule type" value="Genomic_DNA"/>
</dbReference>